<dbReference type="EMBL" id="KZ772743">
    <property type="protein sequence ID" value="PTQ35427.1"/>
    <property type="molecule type" value="Genomic_DNA"/>
</dbReference>
<protein>
    <submittedName>
        <fullName evidence="1">Uncharacterized protein</fullName>
    </submittedName>
</protein>
<dbReference type="AlphaFoldDB" id="A0A2R6WNK6"/>
<evidence type="ECO:0000313" key="2">
    <source>
        <dbReference type="Proteomes" id="UP000244005"/>
    </source>
</evidence>
<keyword evidence="2" id="KW-1185">Reference proteome</keyword>
<accession>A0A2R6WNK6</accession>
<evidence type="ECO:0000313" key="1">
    <source>
        <dbReference type="EMBL" id="PTQ35427.1"/>
    </source>
</evidence>
<sequence length="112" mass="12834">MVEQNQRNFSAGQNRMISGTSTSKIVQIQGIGLLSYLRPCLRCLYNPPVANVKHEQEVRPSVKRSFRDVPLISPGRVPSQESLRPPYLQQTTTHLRSSHLSCNLYWSNQVRR</sequence>
<reference evidence="2" key="1">
    <citation type="journal article" date="2017" name="Cell">
        <title>Insights into land plant evolution garnered from the Marchantia polymorpha genome.</title>
        <authorList>
            <person name="Bowman J.L."/>
            <person name="Kohchi T."/>
            <person name="Yamato K.T."/>
            <person name="Jenkins J."/>
            <person name="Shu S."/>
            <person name="Ishizaki K."/>
            <person name="Yamaoka S."/>
            <person name="Nishihama R."/>
            <person name="Nakamura Y."/>
            <person name="Berger F."/>
            <person name="Adam C."/>
            <person name="Aki S.S."/>
            <person name="Althoff F."/>
            <person name="Araki T."/>
            <person name="Arteaga-Vazquez M.A."/>
            <person name="Balasubrmanian S."/>
            <person name="Barry K."/>
            <person name="Bauer D."/>
            <person name="Boehm C.R."/>
            <person name="Briginshaw L."/>
            <person name="Caballero-Perez J."/>
            <person name="Catarino B."/>
            <person name="Chen F."/>
            <person name="Chiyoda S."/>
            <person name="Chovatia M."/>
            <person name="Davies K.M."/>
            <person name="Delmans M."/>
            <person name="Demura T."/>
            <person name="Dierschke T."/>
            <person name="Dolan L."/>
            <person name="Dorantes-Acosta A.E."/>
            <person name="Eklund D.M."/>
            <person name="Florent S.N."/>
            <person name="Flores-Sandoval E."/>
            <person name="Fujiyama A."/>
            <person name="Fukuzawa H."/>
            <person name="Galik B."/>
            <person name="Grimanelli D."/>
            <person name="Grimwood J."/>
            <person name="Grossniklaus U."/>
            <person name="Hamada T."/>
            <person name="Haseloff J."/>
            <person name="Hetherington A.J."/>
            <person name="Higo A."/>
            <person name="Hirakawa Y."/>
            <person name="Hundley H.N."/>
            <person name="Ikeda Y."/>
            <person name="Inoue K."/>
            <person name="Inoue S.I."/>
            <person name="Ishida S."/>
            <person name="Jia Q."/>
            <person name="Kakita M."/>
            <person name="Kanazawa T."/>
            <person name="Kawai Y."/>
            <person name="Kawashima T."/>
            <person name="Kennedy M."/>
            <person name="Kinose K."/>
            <person name="Kinoshita T."/>
            <person name="Kohara Y."/>
            <person name="Koide E."/>
            <person name="Komatsu K."/>
            <person name="Kopischke S."/>
            <person name="Kubo M."/>
            <person name="Kyozuka J."/>
            <person name="Lagercrantz U."/>
            <person name="Lin S.S."/>
            <person name="Lindquist E."/>
            <person name="Lipzen A.M."/>
            <person name="Lu C.W."/>
            <person name="De Luna E."/>
            <person name="Martienssen R.A."/>
            <person name="Minamino N."/>
            <person name="Mizutani M."/>
            <person name="Mizutani M."/>
            <person name="Mochizuki N."/>
            <person name="Monte I."/>
            <person name="Mosher R."/>
            <person name="Nagasaki H."/>
            <person name="Nakagami H."/>
            <person name="Naramoto S."/>
            <person name="Nishitani K."/>
            <person name="Ohtani M."/>
            <person name="Okamoto T."/>
            <person name="Okumura M."/>
            <person name="Phillips J."/>
            <person name="Pollak B."/>
            <person name="Reinders A."/>
            <person name="Rovekamp M."/>
            <person name="Sano R."/>
            <person name="Sawa S."/>
            <person name="Schmid M.W."/>
            <person name="Shirakawa M."/>
            <person name="Solano R."/>
            <person name="Spunde A."/>
            <person name="Suetsugu N."/>
            <person name="Sugano S."/>
            <person name="Sugiyama A."/>
            <person name="Sun R."/>
            <person name="Suzuki Y."/>
            <person name="Takenaka M."/>
            <person name="Takezawa D."/>
            <person name="Tomogane H."/>
            <person name="Tsuzuki M."/>
            <person name="Ueda T."/>
            <person name="Umeda M."/>
            <person name="Ward J.M."/>
            <person name="Watanabe Y."/>
            <person name="Yazaki K."/>
            <person name="Yokoyama R."/>
            <person name="Yoshitake Y."/>
            <person name="Yotsui I."/>
            <person name="Zachgo S."/>
            <person name="Schmutz J."/>
        </authorList>
    </citation>
    <scope>NUCLEOTIDE SEQUENCE [LARGE SCALE GENOMIC DNA]</scope>
    <source>
        <strain evidence="2">Tak-1</strain>
    </source>
</reference>
<dbReference type="Proteomes" id="UP000244005">
    <property type="component" value="Unassembled WGS sequence"/>
</dbReference>
<proteinExistence type="predicted"/>
<name>A0A2R6WNK6_MARPO</name>
<dbReference type="Gramene" id="Mp5g15670.1">
    <property type="protein sequence ID" value="Mp5g15670.1.cds"/>
    <property type="gene ID" value="Mp5g15670"/>
</dbReference>
<gene>
    <name evidence="1" type="ORF">MARPO_0071s0043</name>
</gene>
<organism evidence="1 2">
    <name type="scientific">Marchantia polymorpha</name>
    <name type="common">Common liverwort</name>
    <name type="synonym">Marchantia aquatica</name>
    <dbReference type="NCBI Taxonomy" id="3197"/>
    <lineage>
        <taxon>Eukaryota</taxon>
        <taxon>Viridiplantae</taxon>
        <taxon>Streptophyta</taxon>
        <taxon>Embryophyta</taxon>
        <taxon>Marchantiophyta</taxon>
        <taxon>Marchantiopsida</taxon>
        <taxon>Marchantiidae</taxon>
        <taxon>Marchantiales</taxon>
        <taxon>Marchantiaceae</taxon>
        <taxon>Marchantia</taxon>
    </lineage>
</organism>